<dbReference type="Proteomes" id="UP001142055">
    <property type="component" value="Chromosome 2"/>
</dbReference>
<sequence>MECNNRMNRTERLNRTFGTNETDSTTSDNDIENDSPTQNILSNESESTTPSYRASQVDLTLEQQLEPFLNNEQARAYLIKVYSMEESMPELYENILSILKLVKLDRLWDDGQVIARLMQIFKKDDSGQQAEMIEGFIAAFLEPQDVE</sequence>
<feature type="region of interest" description="Disordered" evidence="1">
    <location>
        <begin position="1"/>
        <end position="55"/>
    </location>
</feature>
<dbReference type="AlphaFoldDB" id="A0A9Q0M5A8"/>
<reference evidence="2" key="1">
    <citation type="submission" date="2022-12" db="EMBL/GenBank/DDBJ databases">
        <title>Genome assemblies of Blomia tropicalis.</title>
        <authorList>
            <person name="Cui Y."/>
        </authorList>
    </citation>
    <scope>NUCLEOTIDE SEQUENCE</scope>
    <source>
        <tissue evidence="2">Adult mites</tissue>
    </source>
</reference>
<accession>A0A9Q0M5A8</accession>
<evidence type="ECO:0000313" key="2">
    <source>
        <dbReference type="EMBL" id="KAJ6219450.1"/>
    </source>
</evidence>
<feature type="compositionally biased region" description="Polar residues" evidence="1">
    <location>
        <begin position="36"/>
        <end position="55"/>
    </location>
</feature>
<proteinExistence type="predicted"/>
<evidence type="ECO:0000256" key="1">
    <source>
        <dbReference type="SAM" id="MobiDB-lite"/>
    </source>
</evidence>
<organism evidence="2 3">
    <name type="scientific">Blomia tropicalis</name>
    <name type="common">Mite</name>
    <dbReference type="NCBI Taxonomy" id="40697"/>
    <lineage>
        <taxon>Eukaryota</taxon>
        <taxon>Metazoa</taxon>
        <taxon>Ecdysozoa</taxon>
        <taxon>Arthropoda</taxon>
        <taxon>Chelicerata</taxon>
        <taxon>Arachnida</taxon>
        <taxon>Acari</taxon>
        <taxon>Acariformes</taxon>
        <taxon>Sarcoptiformes</taxon>
        <taxon>Astigmata</taxon>
        <taxon>Glycyphagoidea</taxon>
        <taxon>Echimyopodidae</taxon>
        <taxon>Blomia</taxon>
    </lineage>
</organism>
<comment type="caution">
    <text evidence="2">The sequence shown here is derived from an EMBL/GenBank/DDBJ whole genome shotgun (WGS) entry which is preliminary data.</text>
</comment>
<protein>
    <submittedName>
        <fullName evidence="2">Uncharacterized protein</fullName>
    </submittedName>
</protein>
<gene>
    <name evidence="2" type="ORF">RDWZM_005262</name>
</gene>
<dbReference type="EMBL" id="JAPWDV010000002">
    <property type="protein sequence ID" value="KAJ6219450.1"/>
    <property type="molecule type" value="Genomic_DNA"/>
</dbReference>
<evidence type="ECO:0000313" key="3">
    <source>
        <dbReference type="Proteomes" id="UP001142055"/>
    </source>
</evidence>
<feature type="compositionally biased region" description="Low complexity" evidence="1">
    <location>
        <begin position="19"/>
        <end position="28"/>
    </location>
</feature>
<name>A0A9Q0M5A8_BLOTA</name>
<keyword evidence="3" id="KW-1185">Reference proteome</keyword>